<evidence type="ECO:0000313" key="2">
    <source>
        <dbReference type="Proteomes" id="UP001480082"/>
    </source>
</evidence>
<dbReference type="Proteomes" id="UP001480082">
    <property type="component" value="Unassembled WGS sequence"/>
</dbReference>
<dbReference type="EMBL" id="JAMYRI010000010">
    <property type="protein sequence ID" value="MER9285941.1"/>
    <property type="molecule type" value="Genomic_DNA"/>
</dbReference>
<comment type="caution">
    <text evidence="1">The sequence shown here is derived from an EMBL/GenBank/DDBJ whole genome shotgun (WGS) entry which is preliminary data.</text>
</comment>
<sequence>MRLRSVPLGVVTFLGLLVAVMALMASARSFAAPSAIPAWLDAHVGDGDGQISQVVLERARALYLKKVAQGVVRNPCYFAMDATRPGDLGNGVLGRRYYVICEASQSFRAISSGHGGGRNLKGTVDFSNGRRCARNFGNAMDSELTAGGPYMTREAKTSFKGYYRIGAKQDVAFQRTFIQFDGEGEAANARQRVIGGHAAQVLRGMCMRKSPNSSYADHDGFVPFGKLVDYAGGRSNGCTSWSPADARQLISMVKDNPTTLYIYPESRDIAAVANGHSRSGTYWNASCLKEIGTPKFWPRTTLEPVIDQYKKDHPAAPPQPLPMCKEP</sequence>
<reference evidence="1 2" key="1">
    <citation type="journal article" date="2024" name="Proc. Natl. Acad. Sci. U.S.A.">
        <title>The evolutionary genomics of adaptation to stress in wild rhizobium bacteria.</title>
        <authorList>
            <person name="Kehlet-Delgado H."/>
            <person name="Montoya A.P."/>
            <person name="Jensen K.T."/>
            <person name="Wendlandt C.E."/>
            <person name="Dexheimer C."/>
            <person name="Roberts M."/>
            <person name="Torres Martinez L."/>
            <person name="Friesen M.L."/>
            <person name="Griffitts J.S."/>
            <person name="Porter S.S."/>
        </authorList>
    </citation>
    <scope>NUCLEOTIDE SEQUENCE [LARGE SCALE GENOMIC DNA]</scope>
    <source>
        <strain evidence="1 2">M0468</strain>
    </source>
</reference>
<protein>
    <submittedName>
        <fullName evidence="1">Murein L,D-transpeptidase catalytic domain family protein</fullName>
    </submittedName>
</protein>
<proteinExistence type="predicted"/>
<accession>A0ACC6T215</accession>
<evidence type="ECO:0000313" key="1">
    <source>
        <dbReference type="EMBL" id="MER9285941.1"/>
    </source>
</evidence>
<name>A0ACC6T215_9HYPH</name>
<keyword evidence="2" id="KW-1185">Reference proteome</keyword>
<gene>
    <name evidence="1" type="ORF">NKI81_18560</name>
</gene>
<organism evidence="1 2">
    <name type="scientific">Mesorhizobium australicum</name>
    <dbReference type="NCBI Taxonomy" id="536018"/>
    <lineage>
        <taxon>Bacteria</taxon>
        <taxon>Pseudomonadati</taxon>
        <taxon>Pseudomonadota</taxon>
        <taxon>Alphaproteobacteria</taxon>
        <taxon>Hyphomicrobiales</taxon>
        <taxon>Phyllobacteriaceae</taxon>
        <taxon>Mesorhizobium</taxon>
    </lineage>
</organism>